<dbReference type="Proteomes" id="UP000580891">
    <property type="component" value="Unassembled WGS sequence"/>
</dbReference>
<dbReference type="PANTHER" id="PTHR42747">
    <property type="entry name" value="NITRONATE MONOOXYGENASE-RELATED"/>
    <property type="match status" value="1"/>
</dbReference>
<evidence type="ECO:0000256" key="7">
    <source>
        <dbReference type="ARBA" id="ARBA00022643"/>
    </source>
</evidence>
<keyword evidence="8" id="KW-0547">Nucleotide-binding</keyword>
<evidence type="ECO:0000313" key="13">
    <source>
        <dbReference type="EMBL" id="MBA2872590.1"/>
    </source>
</evidence>
<dbReference type="Gene3D" id="3.20.20.70">
    <property type="entry name" value="Aldolase class I"/>
    <property type="match status" value="1"/>
</dbReference>
<reference evidence="13 14" key="1">
    <citation type="submission" date="2020-07" db="EMBL/GenBank/DDBJ databases">
        <title>Genomic Encyclopedia of Type Strains, Phase IV (KMG-IV): sequencing the most valuable type-strain genomes for metagenomic binning, comparative biology and taxonomic classification.</title>
        <authorList>
            <person name="Goeker M."/>
        </authorList>
    </citation>
    <scope>NUCLEOTIDE SEQUENCE [LARGE SCALE GENOMIC DNA]</scope>
    <source>
        <strain evidence="13 14">DSM 25220</strain>
    </source>
</reference>
<evidence type="ECO:0000256" key="6">
    <source>
        <dbReference type="ARBA" id="ARBA00022630"/>
    </source>
</evidence>
<evidence type="ECO:0000313" key="14">
    <source>
        <dbReference type="Proteomes" id="UP000580891"/>
    </source>
</evidence>
<dbReference type="Pfam" id="PF03060">
    <property type="entry name" value="NMO"/>
    <property type="match status" value="1"/>
</dbReference>
<evidence type="ECO:0000256" key="2">
    <source>
        <dbReference type="ARBA" id="ARBA00003535"/>
    </source>
</evidence>
<dbReference type="AlphaFoldDB" id="A0A7W0BWH0"/>
<dbReference type="InterPro" id="IPR004136">
    <property type="entry name" value="NMO"/>
</dbReference>
<dbReference type="CDD" id="cd04730">
    <property type="entry name" value="NPD_like"/>
    <property type="match status" value="1"/>
</dbReference>
<evidence type="ECO:0000256" key="1">
    <source>
        <dbReference type="ARBA" id="ARBA00001917"/>
    </source>
</evidence>
<evidence type="ECO:0000256" key="9">
    <source>
        <dbReference type="ARBA" id="ARBA00023002"/>
    </source>
</evidence>
<comment type="function">
    <text evidence="2">Nitronate monooxygenase that uses molecular oxygen to catalyze the oxidative denitrification of alkyl nitronates. Acts on propionate 3-nitronate (P3N), the presumed physiological substrate. Probably functions in the detoxification of P3N, a metabolic poison produced by plants and fungi as a defense mechanism.</text>
</comment>
<evidence type="ECO:0000256" key="11">
    <source>
        <dbReference type="ARBA" id="ARBA00031155"/>
    </source>
</evidence>
<evidence type="ECO:0000256" key="12">
    <source>
        <dbReference type="ARBA" id="ARBA00049401"/>
    </source>
</evidence>
<evidence type="ECO:0000256" key="8">
    <source>
        <dbReference type="ARBA" id="ARBA00022741"/>
    </source>
</evidence>
<sequence length="358" mass="39056">MKIQLYTDLCKLLDIDYPIIQAGMAGKITSPELVAAVSNAGALGMLGAAYMTPDQLDQAIRDVRKLTDKPFGVNLFFFEPSKEKGNITEMQKYLNSFRQELHIPLQGEDDVDYIDQQDALLEVVFDHRVPVLGATFGIPSVETLQKVKMLGIRTTMMVTTVREAVLAENAGIDILIAQGGEAGGHRGTLEVKKGSHGALIGTMALVPQVVDHTTVPVVAAGGIMDGRGLVASLALGAQGVQLGTRFLLAKEAETHPVYREQLIKATEEDTVITTMFSGRPARGIGNYFIEKTEQQSPDPLPYPWQNQVTQDIRQAAAKQNDSRFMSLWAGQGLRLAVKEERAEDIIIGIIEQAKRMIG</sequence>
<accession>A0A7W0BWH0</accession>
<dbReference type="GO" id="GO:0018580">
    <property type="term" value="F:nitronate monooxygenase activity"/>
    <property type="evidence" value="ECO:0007669"/>
    <property type="project" value="InterPro"/>
</dbReference>
<keyword evidence="7" id="KW-0288">FMN</keyword>
<keyword evidence="10 13" id="KW-0503">Monooxygenase</keyword>
<protein>
    <recommendedName>
        <fullName evidence="4">Probable nitronate monooxygenase</fullName>
    </recommendedName>
    <alternativeName>
        <fullName evidence="11">Propionate 3-nitronate monooxygenase</fullName>
    </alternativeName>
</protein>
<evidence type="ECO:0000256" key="3">
    <source>
        <dbReference type="ARBA" id="ARBA00009881"/>
    </source>
</evidence>
<dbReference type="GO" id="GO:0000166">
    <property type="term" value="F:nucleotide binding"/>
    <property type="evidence" value="ECO:0007669"/>
    <property type="project" value="UniProtKB-KW"/>
</dbReference>
<dbReference type="FunFam" id="3.20.20.70:FF:000154">
    <property type="entry name" value="Probable nitronate monooxygenase"/>
    <property type="match status" value="1"/>
</dbReference>
<dbReference type="InterPro" id="IPR013785">
    <property type="entry name" value="Aldolase_TIM"/>
</dbReference>
<gene>
    <name evidence="13" type="ORF">HNQ85_002901</name>
</gene>
<dbReference type="SUPFAM" id="SSF51412">
    <property type="entry name" value="Inosine monophosphate dehydrogenase (IMPDH)"/>
    <property type="match status" value="1"/>
</dbReference>
<keyword evidence="6" id="KW-0285">Flavoprotein</keyword>
<keyword evidence="14" id="KW-1185">Reference proteome</keyword>
<keyword evidence="5" id="KW-0216">Detoxification</keyword>
<comment type="cofactor">
    <cofactor evidence="1">
        <name>FMN</name>
        <dbReference type="ChEBI" id="CHEBI:58210"/>
    </cofactor>
</comment>
<dbReference type="GO" id="GO:0009636">
    <property type="term" value="P:response to toxic substance"/>
    <property type="evidence" value="ECO:0007669"/>
    <property type="project" value="UniProtKB-KW"/>
</dbReference>
<dbReference type="RefSeq" id="WP_181538345.1">
    <property type="nucleotide sequence ID" value="NZ_JACDUU010000007.1"/>
</dbReference>
<dbReference type="EMBL" id="JACDUU010000007">
    <property type="protein sequence ID" value="MBA2872590.1"/>
    <property type="molecule type" value="Genomic_DNA"/>
</dbReference>
<comment type="catalytic activity">
    <reaction evidence="12">
        <text>3 propionate 3-nitronate + 3 O2 + H2O = 3 3-oxopropanoate + 2 nitrate + nitrite + H2O2 + 3 H(+)</text>
        <dbReference type="Rhea" id="RHEA:57332"/>
        <dbReference type="ChEBI" id="CHEBI:15377"/>
        <dbReference type="ChEBI" id="CHEBI:15378"/>
        <dbReference type="ChEBI" id="CHEBI:15379"/>
        <dbReference type="ChEBI" id="CHEBI:16240"/>
        <dbReference type="ChEBI" id="CHEBI:16301"/>
        <dbReference type="ChEBI" id="CHEBI:17632"/>
        <dbReference type="ChEBI" id="CHEBI:33190"/>
        <dbReference type="ChEBI" id="CHEBI:136067"/>
    </reaction>
</comment>
<proteinExistence type="inferred from homology"/>
<keyword evidence="9 13" id="KW-0560">Oxidoreductase</keyword>
<organism evidence="13 14">
    <name type="scientific">[Anoxybacillus] calidus</name>
    <dbReference type="NCBI Taxonomy" id="575178"/>
    <lineage>
        <taxon>Bacteria</taxon>
        <taxon>Bacillati</taxon>
        <taxon>Bacillota</taxon>
        <taxon>Bacilli</taxon>
        <taxon>Bacillales</taxon>
        <taxon>Anoxybacillaceae</taxon>
        <taxon>Paranoxybacillus</taxon>
    </lineage>
</organism>
<evidence type="ECO:0000256" key="10">
    <source>
        <dbReference type="ARBA" id="ARBA00023033"/>
    </source>
</evidence>
<name>A0A7W0BWH0_9BACL</name>
<evidence type="ECO:0000256" key="5">
    <source>
        <dbReference type="ARBA" id="ARBA00022575"/>
    </source>
</evidence>
<evidence type="ECO:0000256" key="4">
    <source>
        <dbReference type="ARBA" id="ARBA00013457"/>
    </source>
</evidence>
<comment type="similarity">
    <text evidence="3">Belongs to the nitronate monooxygenase family. NMO class I subfamily.</text>
</comment>
<dbReference type="PANTHER" id="PTHR42747:SF3">
    <property type="entry name" value="NITRONATE MONOOXYGENASE-RELATED"/>
    <property type="match status" value="1"/>
</dbReference>
<comment type="caution">
    <text evidence="13">The sequence shown here is derived from an EMBL/GenBank/DDBJ whole genome shotgun (WGS) entry which is preliminary data.</text>
</comment>